<dbReference type="CAZy" id="GT2">
    <property type="family name" value="Glycosyltransferase Family 2"/>
</dbReference>
<dbReference type="Gene3D" id="3.90.550.10">
    <property type="entry name" value="Spore Coat Polysaccharide Biosynthesis Protein SpsA, Chain A"/>
    <property type="match status" value="1"/>
</dbReference>
<gene>
    <name evidence="2" type="ordered locus">Olsu_0829</name>
</gene>
<dbReference type="GO" id="GO:0016740">
    <property type="term" value="F:transferase activity"/>
    <property type="evidence" value="ECO:0007669"/>
    <property type="project" value="UniProtKB-KW"/>
</dbReference>
<dbReference type="Proteomes" id="UP000000333">
    <property type="component" value="Chromosome"/>
</dbReference>
<dbReference type="InterPro" id="IPR050834">
    <property type="entry name" value="Glycosyltransf_2"/>
</dbReference>
<dbReference type="PANTHER" id="PTHR43685:SF11">
    <property type="entry name" value="GLYCOSYLTRANSFERASE TAGX-RELATED"/>
    <property type="match status" value="1"/>
</dbReference>
<proteinExistence type="predicted"/>
<evidence type="ECO:0000259" key="1">
    <source>
        <dbReference type="Pfam" id="PF00535"/>
    </source>
</evidence>
<keyword evidence="2" id="KW-0808">Transferase</keyword>
<reference evidence="2 3" key="1">
    <citation type="journal article" date="2010" name="Stand. Genomic Sci.">
        <title>Complete genome sequence of Olsenella uli type strain (VPI D76D-27C).</title>
        <authorList>
            <person name="Goker M."/>
            <person name="Held B."/>
            <person name="Lucas S."/>
            <person name="Nolan M."/>
            <person name="Yasawong M."/>
            <person name="Glavina Del Rio T."/>
            <person name="Tice H."/>
            <person name="Cheng J.F."/>
            <person name="Bruce D."/>
            <person name="Detter J.C."/>
            <person name="Tapia R."/>
            <person name="Han C."/>
            <person name="Goodwin L."/>
            <person name="Pitluck S."/>
            <person name="Liolios K."/>
            <person name="Ivanova N."/>
            <person name="Mavromatis K."/>
            <person name="Mikhailova N."/>
            <person name="Pati A."/>
            <person name="Chen A."/>
            <person name="Palaniappan K."/>
            <person name="Land M."/>
            <person name="Hauser L."/>
            <person name="Chang Y.J."/>
            <person name="Jeffries C.D."/>
            <person name="Rohde M."/>
            <person name="Sikorski J."/>
            <person name="Pukall R."/>
            <person name="Woyke T."/>
            <person name="Bristow J."/>
            <person name="Eisen J.A."/>
            <person name="Markowitz V."/>
            <person name="Hugenholtz P."/>
            <person name="Kyrpides N.C."/>
            <person name="Klenk H.P."/>
            <person name="Lapidus A."/>
        </authorList>
    </citation>
    <scope>NUCLEOTIDE SEQUENCE [LARGE SCALE GENOMIC DNA]</scope>
    <source>
        <strain evidence="3">ATCC 49627 / DSM 7084 / CIP 109912 / JCM 12494 / NCIMB 702895 / VPI D76D-27C</strain>
    </source>
</reference>
<dbReference type="RefSeq" id="WP_013251694.1">
    <property type="nucleotide sequence ID" value="NC_014363.1"/>
</dbReference>
<sequence length="344" mass="39463">MQKTITFSIPCYNSAGYMDHCVKSILEGSDFAEDVQIVIVDDGSTKDDTLARARAWQERHPSIVKAVHQENGGHGVAVMKALEHAEGVYFKNIDSDDWVDAASLQALLAQLRRFIELGDRVDLVITNYVYEHVEDGTRNVVDYGFALPKGRVFGWGQIGHFNMSQYLLMHALCYRTDVLRAGGVPMPAHTFYVDNVYAYVPLPRVSTIYYLDVDLYRYFIGRDDQSVNEPVLVSRIDHYWRVARIMMRSYHLYQDVESPKLRSYMLGYFTIIMAICSVFSRLSDRPDAMDQLARLWAELKEYDPRMYRHARRGIVGTFTNLPTSAGDKVTIGLYHVAQRLVKFN</sequence>
<dbReference type="PATRIC" id="fig|633147.7.peg.719"/>
<feature type="domain" description="Glycosyltransferase 2-like" evidence="1">
    <location>
        <begin position="9"/>
        <end position="113"/>
    </location>
</feature>
<dbReference type="InterPro" id="IPR029044">
    <property type="entry name" value="Nucleotide-diphossugar_trans"/>
</dbReference>
<evidence type="ECO:0000313" key="2">
    <source>
        <dbReference type="EMBL" id="ADK67942.1"/>
    </source>
</evidence>
<dbReference type="eggNOG" id="COG0463">
    <property type="taxonomic scope" value="Bacteria"/>
</dbReference>
<dbReference type="KEGG" id="ols:Olsu_0829"/>
<dbReference type="Pfam" id="PF00535">
    <property type="entry name" value="Glycos_transf_2"/>
    <property type="match status" value="1"/>
</dbReference>
<evidence type="ECO:0000313" key="3">
    <source>
        <dbReference type="Proteomes" id="UP000000333"/>
    </source>
</evidence>
<dbReference type="AlphaFoldDB" id="E1QZX8"/>
<dbReference type="SUPFAM" id="SSF53448">
    <property type="entry name" value="Nucleotide-diphospho-sugar transferases"/>
    <property type="match status" value="1"/>
</dbReference>
<dbReference type="HOGENOM" id="CLU_025996_1_1_11"/>
<dbReference type="EMBL" id="CP002106">
    <property type="protein sequence ID" value="ADK67942.1"/>
    <property type="molecule type" value="Genomic_DNA"/>
</dbReference>
<accession>E1QZX8</accession>
<dbReference type="STRING" id="633147.Olsu_0829"/>
<name>E1QZX8_OLSUV</name>
<protein>
    <submittedName>
        <fullName evidence="2">Glycosyl transferase family 2</fullName>
    </submittedName>
</protein>
<organism evidence="2 3">
    <name type="scientific">Olsenella uli (strain ATCC 49627 / DSM 7084 / CCUG 31166 / CIP 109912 / JCM 12494 / LMG 11480 / NCIMB 702895 / VPI D76D-27C)</name>
    <name type="common">Lactobacillus uli</name>
    <dbReference type="NCBI Taxonomy" id="633147"/>
    <lineage>
        <taxon>Bacteria</taxon>
        <taxon>Bacillati</taxon>
        <taxon>Actinomycetota</taxon>
        <taxon>Coriobacteriia</taxon>
        <taxon>Coriobacteriales</taxon>
        <taxon>Atopobiaceae</taxon>
        <taxon>Olsenella</taxon>
    </lineage>
</organism>
<keyword evidence="3" id="KW-1185">Reference proteome</keyword>
<dbReference type="PANTHER" id="PTHR43685">
    <property type="entry name" value="GLYCOSYLTRANSFERASE"/>
    <property type="match status" value="1"/>
</dbReference>
<dbReference type="GeneID" id="78512247"/>
<dbReference type="OrthoDB" id="396512at2"/>
<dbReference type="InterPro" id="IPR001173">
    <property type="entry name" value="Glyco_trans_2-like"/>
</dbReference>